<dbReference type="OMA" id="DIMLSAY"/>
<protein>
    <recommendedName>
        <fullName evidence="1">T6SS Phospholipase effector Tle1-like catalytic domain-containing protein</fullName>
    </recommendedName>
</protein>
<dbReference type="Pfam" id="PF09994">
    <property type="entry name" value="T6SS_Tle1-like_cat"/>
    <property type="match status" value="1"/>
</dbReference>
<dbReference type="PANTHER" id="PTHR33840">
    <property type="match status" value="1"/>
</dbReference>
<accession>S7PY94</accession>
<dbReference type="Proteomes" id="UP000030669">
    <property type="component" value="Unassembled WGS sequence"/>
</dbReference>
<feature type="non-terminal residue" evidence="2">
    <location>
        <position position="1"/>
    </location>
</feature>
<dbReference type="KEGG" id="gtr:GLOTRDRAFT_18414"/>
<proteinExistence type="predicted"/>
<feature type="non-terminal residue" evidence="2">
    <location>
        <position position="102"/>
    </location>
</feature>
<evidence type="ECO:0000313" key="2">
    <source>
        <dbReference type="EMBL" id="EPQ52322.1"/>
    </source>
</evidence>
<name>S7PY94_GLOTA</name>
<keyword evidence="3" id="KW-1185">Reference proteome</keyword>
<dbReference type="InterPro" id="IPR018712">
    <property type="entry name" value="Tle1-like_cat"/>
</dbReference>
<dbReference type="GeneID" id="19304955"/>
<feature type="domain" description="T6SS Phospholipase effector Tle1-like catalytic" evidence="1">
    <location>
        <begin position="5"/>
        <end position="102"/>
    </location>
</feature>
<dbReference type="RefSeq" id="XP_007869142.1">
    <property type="nucleotide sequence ID" value="XM_007870951.1"/>
</dbReference>
<sequence length="102" mass="11744">RASKRKLIVALDGTLNQFGLQYSNVVDLYGRIEKNDEQRMYYNSGVGTYATPSPRWWSPHILKRAVGSVVDLAIAWSFHKSILAAYRWLSENYELGSQIFLF</sequence>
<dbReference type="OrthoDB" id="538223at2759"/>
<organism evidence="2 3">
    <name type="scientific">Gloeophyllum trabeum (strain ATCC 11539 / FP-39264 / Madison 617)</name>
    <name type="common">Brown rot fungus</name>
    <dbReference type="NCBI Taxonomy" id="670483"/>
    <lineage>
        <taxon>Eukaryota</taxon>
        <taxon>Fungi</taxon>
        <taxon>Dikarya</taxon>
        <taxon>Basidiomycota</taxon>
        <taxon>Agaricomycotina</taxon>
        <taxon>Agaricomycetes</taxon>
        <taxon>Gloeophyllales</taxon>
        <taxon>Gloeophyllaceae</taxon>
        <taxon>Gloeophyllum</taxon>
    </lineage>
</organism>
<gene>
    <name evidence="2" type="ORF">GLOTRDRAFT_18414</name>
</gene>
<reference evidence="2 3" key="1">
    <citation type="journal article" date="2012" name="Science">
        <title>The Paleozoic origin of enzymatic lignin decomposition reconstructed from 31 fungal genomes.</title>
        <authorList>
            <person name="Floudas D."/>
            <person name="Binder M."/>
            <person name="Riley R."/>
            <person name="Barry K."/>
            <person name="Blanchette R.A."/>
            <person name="Henrissat B."/>
            <person name="Martinez A.T."/>
            <person name="Otillar R."/>
            <person name="Spatafora J.W."/>
            <person name="Yadav J.S."/>
            <person name="Aerts A."/>
            <person name="Benoit I."/>
            <person name="Boyd A."/>
            <person name="Carlson A."/>
            <person name="Copeland A."/>
            <person name="Coutinho P.M."/>
            <person name="de Vries R.P."/>
            <person name="Ferreira P."/>
            <person name="Findley K."/>
            <person name="Foster B."/>
            <person name="Gaskell J."/>
            <person name="Glotzer D."/>
            <person name="Gorecki P."/>
            <person name="Heitman J."/>
            <person name="Hesse C."/>
            <person name="Hori C."/>
            <person name="Igarashi K."/>
            <person name="Jurgens J.A."/>
            <person name="Kallen N."/>
            <person name="Kersten P."/>
            <person name="Kohler A."/>
            <person name="Kuees U."/>
            <person name="Kumar T.K.A."/>
            <person name="Kuo A."/>
            <person name="LaButti K."/>
            <person name="Larrondo L.F."/>
            <person name="Lindquist E."/>
            <person name="Ling A."/>
            <person name="Lombard V."/>
            <person name="Lucas S."/>
            <person name="Lundell T."/>
            <person name="Martin R."/>
            <person name="McLaughlin D.J."/>
            <person name="Morgenstern I."/>
            <person name="Morin E."/>
            <person name="Murat C."/>
            <person name="Nagy L.G."/>
            <person name="Nolan M."/>
            <person name="Ohm R.A."/>
            <person name="Patyshakuliyeva A."/>
            <person name="Rokas A."/>
            <person name="Ruiz-Duenas F.J."/>
            <person name="Sabat G."/>
            <person name="Salamov A."/>
            <person name="Samejima M."/>
            <person name="Schmutz J."/>
            <person name="Slot J.C."/>
            <person name="St John F."/>
            <person name="Stenlid J."/>
            <person name="Sun H."/>
            <person name="Sun S."/>
            <person name="Syed K."/>
            <person name="Tsang A."/>
            <person name="Wiebenga A."/>
            <person name="Young D."/>
            <person name="Pisabarro A."/>
            <person name="Eastwood D.C."/>
            <person name="Martin F."/>
            <person name="Cullen D."/>
            <person name="Grigoriev I.V."/>
            <person name="Hibbett D.S."/>
        </authorList>
    </citation>
    <scope>NUCLEOTIDE SEQUENCE [LARGE SCALE GENOMIC DNA]</scope>
    <source>
        <strain evidence="2 3">ATCC 11539</strain>
    </source>
</reference>
<dbReference type="AlphaFoldDB" id="S7PY94"/>
<evidence type="ECO:0000313" key="3">
    <source>
        <dbReference type="Proteomes" id="UP000030669"/>
    </source>
</evidence>
<evidence type="ECO:0000259" key="1">
    <source>
        <dbReference type="Pfam" id="PF09994"/>
    </source>
</evidence>
<dbReference type="HOGENOM" id="CLU_144272_0_0_1"/>
<dbReference type="EMBL" id="KB469308">
    <property type="protein sequence ID" value="EPQ52322.1"/>
    <property type="molecule type" value="Genomic_DNA"/>
</dbReference>
<dbReference type="PANTHER" id="PTHR33840:SF1">
    <property type="entry name" value="TLE1 PHOSPHOLIPASE DOMAIN-CONTAINING PROTEIN"/>
    <property type="match status" value="1"/>
</dbReference>